<protein>
    <recommendedName>
        <fullName evidence="3">Exo-alpha-sialidase</fullName>
    </recommendedName>
</protein>
<sequence length="66" mass="6950">MRSTDGGQTWSSLNDGLAWPFGGPVAFDPTQPSRVLLGSPGSGFFERTLSASGADVMPPARILDLR</sequence>
<evidence type="ECO:0000313" key="1">
    <source>
        <dbReference type="EMBL" id="TMQ63968.1"/>
    </source>
</evidence>
<dbReference type="AlphaFoldDB" id="A0A538TK24"/>
<dbReference type="Proteomes" id="UP000316609">
    <property type="component" value="Unassembled WGS sequence"/>
</dbReference>
<dbReference type="InterPro" id="IPR036278">
    <property type="entry name" value="Sialidase_sf"/>
</dbReference>
<name>A0A538TK24_UNCEI</name>
<gene>
    <name evidence="1" type="ORF">E6K78_09965</name>
</gene>
<evidence type="ECO:0008006" key="3">
    <source>
        <dbReference type="Google" id="ProtNLM"/>
    </source>
</evidence>
<comment type="caution">
    <text evidence="1">The sequence shown here is derived from an EMBL/GenBank/DDBJ whole genome shotgun (WGS) entry which is preliminary data.</text>
</comment>
<dbReference type="EMBL" id="VBOY01000097">
    <property type="protein sequence ID" value="TMQ63968.1"/>
    <property type="molecule type" value="Genomic_DNA"/>
</dbReference>
<evidence type="ECO:0000313" key="2">
    <source>
        <dbReference type="Proteomes" id="UP000316609"/>
    </source>
</evidence>
<dbReference type="Gene3D" id="2.130.10.10">
    <property type="entry name" value="YVTN repeat-like/Quinoprotein amine dehydrogenase"/>
    <property type="match status" value="1"/>
</dbReference>
<organism evidence="1 2">
    <name type="scientific">Eiseniibacteriota bacterium</name>
    <dbReference type="NCBI Taxonomy" id="2212470"/>
    <lineage>
        <taxon>Bacteria</taxon>
        <taxon>Candidatus Eiseniibacteriota</taxon>
    </lineage>
</organism>
<reference evidence="1 2" key="1">
    <citation type="journal article" date="2019" name="Nat. Microbiol.">
        <title>Mediterranean grassland soil C-N compound turnover is dependent on rainfall and depth, and is mediated by genomically divergent microorganisms.</title>
        <authorList>
            <person name="Diamond S."/>
            <person name="Andeer P.F."/>
            <person name="Li Z."/>
            <person name="Crits-Christoph A."/>
            <person name="Burstein D."/>
            <person name="Anantharaman K."/>
            <person name="Lane K.R."/>
            <person name="Thomas B.C."/>
            <person name="Pan C."/>
            <person name="Northen T.R."/>
            <person name="Banfield J.F."/>
        </authorList>
    </citation>
    <scope>NUCLEOTIDE SEQUENCE [LARGE SCALE GENOMIC DNA]</scope>
    <source>
        <strain evidence="1">WS_8</strain>
    </source>
</reference>
<proteinExistence type="predicted"/>
<accession>A0A538TK24</accession>
<dbReference type="InterPro" id="IPR015943">
    <property type="entry name" value="WD40/YVTN_repeat-like_dom_sf"/>
</dbReference>
<dbReference type="SUPFAM" id="SSF50939">
    <property type="entry name" value="Sialidases"/>
    <property type="match status" value="1"/>
</dbReference>